<dbReference type="Gene3D" id="3.30.710.10">
    <property type="entry name" value="Potassium Channel Kv1.1, Chain A"/>
    <property type="match status" value="1"/>
</dbReference>
<name>A0AA88GW48_NAELO</name>
<feature type="domain" description="BTB" evidence="1">
    <location>
        <begin position="18"/>
        <end position="79"/>
    </location>
</feature>
<gene>
    <name evidence="2" type="ORF">C9374_014081</name>
</gene>
<evidence type="ECO:0000259" key="1">
    <source>
        <dbReference type="PROSITE" id="PS50097"/>
    </source>
</evidence>
<comment type="caution">
    <text evidence="2">The sequence shown here is derived from an EMBL/GenBank/DDBJ whole genome shotgun (WGS) entry which is preliminary data.</text>
</comment>
<dbReference type="RefSeq" id="XP_044553513.1">
    <property type="nucleotide sequence ID" value="XM_044690029.1"/>
</dbReference>
<proteinExistence type="predicted"/>
<organism evidence="2 3">
    <name type="scientific">Naegleria lovaniensis</name>
    <name type="common">Amoeba</name>
    <dbReference type="NCBI Taxonomy" id="51637"/>
    <lineage>
        <taxon>Eukaryota</taxon>
        <taxon>Discoba</taxon>
        <taxon>Heterolobosea</taxon>
        <taxon>Tetramitia</taxon>
        <taxon>Eutetramitia</taxon>
        <taxon>Vahlkampfiidae</taxon>
        <taxon>Naegleria</taxon>
    </lineage>
</organism>
<dbReference type="EMBL" id="PYSW02000007">
    <property type="protein sequence ID" value="KAG2389521.1"/>
    <property type="molecule type" value="Genomic_DNA"/>
</dbReference>
<dbReference type="SUPFAM" id="SSF54695">
    <property type="entry name" value="POZ domain"/>
    <property type="match status" value="1"/>
</dbReference>
<dbReference type="AlphaFoldDB" id="A0AA88GW48"/>
<evidence type="ECO:0000313" key="2">
    <source>
        <dbReference type="EMBL" id="KAG2389521.1"/>
    </source>
</evidence>
<dbReference type="InterPro" id="IPR000210">
    <property type="entry name" value="BTB/POZ_dom"/>
</dbReference>
<reference evidence="2 3" key="1">
    <citation type="journal article" date="2018" name="BMC Genomics">
        <title>The genome of Naegleria lovaniensis, the basis for a comparative approach to unravel pathogenicity factors of the human pathogenic amoeba N. fowleri.</title>
        <authorList>
            <person name="Liechti N."/>
            <person name="Schurch N."/>
            <person name="Bruggmann R."/>
            <person name="Wittwer M."/>
        </authorList>
    </citation>
    <scope>NUCLEOTIDE SEQUENCE [LARGE SCALE GENOMIC DNA]</scope>
    <source>
        <strain evidence="2 3">ATCC 30569</strain>
    </source>
</reference>
<evidence type="ECO:0000313" key="3">
    <source>
        <dbReference type="Proteomes" id="UP000816034"/>
    </source>
</evidence>
<protein>
    <recommendedName>
        <fullName evidence="1">BTB domain-containing protein</fullName>
    </recommendedName>
</protein>
<dbReference type="GeneID" id="68106534"/>
<keyword evidence="3" id="KW-1185">Reference proteome</keyword>
<accession>A0AA88GW48</accession>
<sequence length="312" mass="36412">MSSLVAFFQSLWNDPTTSDFQLCLNDHSLRVHKLVLKQSPIFAKYFQDPTSQSYMFQCDELQDKERAMASVEFAFKLVYGYSFSKLMYDNSEQVVEKAIEYLVEFQFFGVLNDVVNDLQQDMNAKVENGLEESLFSKRWMTLWRTLFRLKARCSSHQQELENLLQRIMTQWAFILKALQEPPDANDMLDAMVMELSFGELEAFLKQIPFETWNTVRVTNLLLSWMKCDVPNRSPKVGQLLNSIKHRVQCSSTHAPPLEPIIGFKCQKKPNIPPPPKQQHNPPRNLIDLIKPVTRNPLFFESDSEIEDDDDWE</sequence>
<dbReference type="PROSITE" id="PS50097">
    <property type="entry name" value="BTB"/>
    <property type="match status" value="1"/>
</dbReference>
<dbReference type="Proteomes" id="UP000816034">
    <property type="component" value="Unassembled WGS sequence"/>
</dbReference>
<dbReference type="InterPro" id="IPR011333">
    <property type="entry name" value="SKP1/BTB/POZ_sf"/>
</dbReference>